<feature type="non-terminal residue" evidence="2">
    <location>
        <position position="1"/>
    </location>
</feature>
<keyword evidence="3" id="KW-1185">Reference proteome</keyword>
<organism evidence="2 3">
    <name type="scientific">Collybia nuda</name>
    <dbReference type="NCBI Taxonomy" id="64659"/>
    <lineage>
        <taxon>Eukaryota</taxon>
        <taxon>Fungi</taxon>
        <taxon>Dikarya</taxon>
        <taxon>Basidiomycota</taxon>
        <taxon>Agaricomycotina</taxon>
        <taxon>Agaricomycetes</taxon>
        <taxon>Agaricomycetidae</taxon>
        <taxon>Agaricales</taxon>
        <taxon>Tricholomatineae</taxon>
        <taxon>Clitocybaceae</taxon>
        <taxon>Collybia</taxon>
    </lineage>
</organism>
<gene>
    <name evidence="2" type="ORF">BDZ94DRAFT_1255901</name>
</gene>
<comment type="caution">
    <text evidence="2">The sequence shown here is derived from an EMBL/GenBank/DDBJ whole genome shotgun (WGS) entry which is preliminary data.</text>
</comment>
<dbReference type="OrthoDB" id="3061174at2759"/>
<dbReference type="EMBL" id="MU150253">
    <property type="protein sequence ID" value="KAF9464513.1"/>
    <property type="molecule type" value="Genomic_DNA"/>
</dbReference>
<name>A0A9P6CL89_9AGAR</name>
<accession>A0A9P6CL89</accession>
<evidence type="ECO:0000256" key="1">
    <source>
        <dbReference type="SAM" id="MobiDB-lite"/>
    </source>
</evidence>
<dbReference type="Proteomes" id="UP000807353">
    <property type="component" value="Unassembled WGS sequence"/>
</dbReference>
<proteinExistence type="predicted"/>
<dbReference type="AlphaFoldDB" id="A0A9P6CL89"/>
<sequence length="197" mass="22335">MWKYAHNNKHYTPETRNDFEPKPSVTFGLSRASSKIPQVEVEVVMDYSWSSPVLTFCDWFADISKPKKSLPAFSNFLHQVSVEIDLEHIKQRREWVVGLDAEDRYEVPEIDTELKPISTTLESNIGESDCEVLLRRALHGRVYVTAEQRKVHRSDPLPWPLQTSLPTQDIGDTLTVGGLPTPSPSPTSSMINSTRGK</sequence>
<reference evidence="2" key="1">
    <citation type="submission" date="2020-11" db="EMBL/GenBank/DDBJ databases">
        <authorList>
            <consortium name="DOE Joint Genome Institute"/>
            <person name="Ahrendt S."/>
            <person name="Riley R."/>
            <person name="Andreopoulos W."/>
            <person name="Labutti K."/>
            <person name="Pangilinan J."/>
            <person name="Ruiz-Duenas F.J."/>
            <person name="Barrasa J.M."/>
            <person name="Sanchez-Garcia M."/>
            <person name="Camarero S."/>
            <person name="Miyauchi S."/>
            <person name="Serrano A."/>
            <person name="Linde D."/>
            <person name="Babiker R."/>
            <person name="Drula E."/>
            <person name="Ayuso-Fernandez I."/>
            <person name="Pacheco R."/>
            <person name="Padilla G."/>
            <person name="Ferreira P."/>
            <person name="Barriuso J."/>
            <person name="Kellner H."/>
            <person name="Castanera R."/>
            <person name="Alfaro M."/>
            <person name="Ramirez L."/>
            <person name="Pisabarro A.G."/>
            <person name="Kuo A."/>
            <person name="Tritt A."/>
            <person name="Lipzen A."/>
            <person name="He G."/>
            <person name="Yan M."/>
            <person name="Ng V."/>
            <person name="Cullen D."/>
            <person name="Martin F."/>
            <person name="Rosso M.-N."/>
            <person name="Henrissat B."/>
            <person name="Hibbett D."/>
            <person name="Martinez A.T."/>
            <person name="Grigoriev I.V."/>
        </authorList>
    </citation>
    <scope>NUCLEOTIDE SEQUENCE</scope>
    <source>
        <strain evidence="2">CBS 247.69</strain>
    </source>
</reference>
<feature type="region of interest" description="Disordered" evidence="1">
    <location>
        <begin position="155"/>
        <end position="197"/>
    </location>
</feature>
<evidence type="ECO:0000313" key="3">
    <source>
        <dbReference type="Proteomes" id="UP000807353"/>
    </source>
</evidence>
<evidence type="ECO:0000313" key="2">
    <source>
        <dbReference type="EMBL" id="KAF9464513.1"/>
    </source>
</evidence>
<protein>
    <submittedName>
        <fullName evidence="2">Uncharacterized protein</fullName>
    </submittedName>
</protein>